<feature type="region of interest" description="Disordered" evidence="1">
    <location>
        <begin position="1"/>
        <end position="21"/>
    </location>
</feature>
<sequence length="223" mass="24690">MASRPYEQPLLEHEHLEDTSPSTMRIAGHPDYKDDVFYVCQPGTQNDLSKDGQWTTDISEALHVQLNPGDDQVTHTSDTTTTITAINNNCNATARPLTPPTSSLEQVFISADGIDLYQPDTSFVLYAINSGFRNSGDAQNFGGELAFRGGRTTMELDSSCLPRPESVRTKGDTWFEEPADHDDWALMPVPRGLPSMFVLWNGNWYYAISYLKASFADGAGEDD</sequence>
<dbReference type="GeneID" id="37177454"/>
<dbReference type="EMBL" id="KZ824806">
    <property type="protein sequence ID" value="RAH80203.1"/>
    <property type="molecule type" value="Genomic_DNA"/>
</dbReference>
<evidence type="ECO:0000313" key="2">
    <source>
        <dbReference type="EMBL" id="RAH80203.1"/>
    </source>
</evidence>
<accession>A0A8T8WWL7</accession>
<dbReference type="Proteomes" id="UP000249497">
    <property type="component" value="Unassembled WGS sequence"/>
</dbReference>
<protein>
    <submittedName>
        <fullName evidence="2">Uncharacterized protein</fullName>
    </submittedName>
</protein>
<dbReference type="OrthoDB" id="4215089at2759"/>
<gene>
    <name evidence="2" type="ORF">BO86DRAFT_401196</name>
</gene>
<proteinExistence type="predicted"/>
<reference evidence="2 3" key="1">
    <citation type="submission" date="2018-02" db="EMBL/GenBank/DDBJ databases">
        <title>The genomes of Aspergillus section Nigri reveals drivers in fungal speciation.</title>
        <authorList>
            <consortium name="DOE Joint Genome Institute"/>
            <person name="Vesth T.C."/>
            <person name="Nybo J."/>
            <person name="Theobald S."/>
            <person name="Brandl J."/>
            <person name="Frisvad J.C."/>
            <person name="Nielsen K.F."/>
            <person name="Lyhne E.K."/>
            <person name="Kogle M.E."/>
            <person name="Kuo A."/>
            <person name="Riley R."/>
            <person name="Clum A."/>
            <person name="Nolan M."/>
            <person name="Lipzen A."/>
            <person name="Salamov A."/>
            <person name="Henrissat B."/>
            <person name="Wiebenga A."/>
            <person name="De vries R.P."/>
            <person name="Grigoriev I.V."/>
            <person name="Mortensen U.H."/>
            <person name="Andersen M.R."/>
            <person name="Baker S.E."/>
        </authorList>
    </citation>
    <scope>NUCLEOTIDE SEQUENCE [LARGE SCALE GENOMIC DNA]</scope>
    <source>
        <strain evidence="2 3">CBS 114.51</strain>
    </source>
</reference>
<keyword evidence="3" id="KW-1185">Reference proteome</keyword>
<dbReference type="RefSeq" id="XP_025526097.1">
    <property type="nucleotide sequence ID" value="XM_025673762.1"/>
</dbReference>
<name>A0A8T8WWL7_ASPJA</name>
<evidence type="ECO:0000313" key="3">
    <source>
        <dbReference type="Proteomes" id="UP000249497"/>
    </source>
</evidence>
<organism evidence="2 3">
    <name type="scientific">Aspergillus japonicus CBS 114.51</name>
    <dbReference type="NCBI Taxonomy" id="1448312"/>
    <lineage>
        <taxon>Eukaryota</taxon>
        <taxon>Fungi</taxon>
        <taxon>Dikarya</taxon>
        <taxon>Ascomycota</taxon>
        <taxon>Pezizomycotina</taxon>
        <taxon>Eurotiomycetes</taxon>
        <taxon>Eurotiomycetidae</taxon>
        <taxon>Eurotiales</taxon>
        <taxon>Aspergillaceae</taxon>
        <taxon>Aspergillus</taxon>
        <taxon>Aspergillus subgen. Circumdati</taxon>
    </lineage>
</organism>
<evidence type="ECO:0000256" key="1">
    <source>
        <dbReference type="SAM" id="MobiDB-lite"/>
    </source>
</evidence>
<dbReference type="AlphaFoldDB" id="A0A8T8WWL7"/>